<dbReference type="InterPro" id="IPR036162">
    <property type="entry name" value="Resolvase-like_N_sf"/>
</dbReference>
<dbReference type="SUPFAM" id="SSF53041">
    <property type="entry name" value="Resolvase-like"/>
    <property type="match status" value="1"/>
</dbReference>
<protein>
    <submittedName>
        <fullName evidence="1">Recombinase family protein</fullName>
    </submittedName>
</protein>
<dbReference type="PANTHER" id="PTHR30461:SF23">
    <property type="entry name" value="DNA RECOMBINASE-RELATED"/>
    <property type="match status" value="1"/>
</dbReference>
<dbReference type="Gene3D" id="3.40.50.1390">
    <property type="entry name" value="Resolvase, N-terminal catalytic domain"/>
    <property type="match status" value="1"/>
</dbReference>
<dbReference type="InterPro" id="IPR006118">
    <property type="entry name" value="Recombinase_CS"/>
</dbReference>
<dbReference type="EMBL" id="PDXQ01000001">
    <property type="protein sequence ID" value="TRZ32771.1"/>
    <property type="molecule type" value="Genomic_DNA"/>
</dbReference>
<proteinExistence type="predicted"/>
<dbReference type="CDD" id="cd00338">
    <property type="entry name" value="Ser_Recombinase"/>
    <property type="match status" value="1"/>
</dbReference>
<dbReference type="InterPro" id="IPR006119">
    <property type="entry name" value="Resolv_N"/>
</dbReference>
<dbReference type="GO" id="GO:0000150">
    <property type="term" value="F:DNA strand exchange activity"/>
    <property type="evidence" value="ECO:0007669"/>
    <property type="project" value="InterPro"/>
</dbReference>
<dbReference type="InterPro" id="IPR050639">
    <property type="entry name" value="SSR_resolvase"/>
</dbReference>
<dbReference type="SMART" id="SM00857">
    <property type="entry name" value="Resolvase"/>
    <property type="match status" value="1"/>
</dbReference>
<dbReference type="PROSITE" id="PS51737">
    <property type="entry name" value="RECOMBINASE_DNA_BIND"/>
    <property type="match status" value="1"/>
</dbReference>
<organism evidence="1 2">
    <name type="scientific">Enterococcus avium</name>
    <name type="common">Streptococcus avium</name>
    <dbReference type="NCBI Taxonomy" id="33945"/>
    <lineage>
        <taxon>Bacteria</taxon>
        <taxon>Bacillati</taxon>
        <taxon>Bacillota</taxon>
        <taxon>Bacilli</taxon>
        <taxon>Lactobacillales</taxon>
        <taxon>Enterococcaceae</taxon>
        <taxon>Enterococcus</taxon>
    </lineage>
</organism>
<comment type="caution">
    <text evidence="1">The sequence shown here is derived from an EMBL/GenBank/DDBJ whole genome shotgun (WGS) entry which is preliminary data.</text>
</comment>
<dbReference type="Pfam" id="PF00239">
    <property type="entry name" value="Resolvase"/>
    <property type="match status" value="1"/>
</dbReference>
<evidence type="ECO:0000313" key="2">
    <source>
        <dbReference type="Proteomes" id="UP000316316"/>
    </source>
</evidence>
<dbReference type="PROSITE" id="PS00397">
    <property type="entry name" value="RECOMBINASES_1"/>
    <property type="match status" value="1"/>
</dbReference>
<name>A0A4V1ENX6_ENTAV</name>
<dbReference type="Pfam" id="PF13408">
    <property type="entry name" value="Zn_ribbon_recom"/>
    <property type="match status" value="1"/>
</dbReference>
<dbReference type="AlphaFoldDB" id="A0A4V1ENX6"/>
<evidence type="ECO:0000313" key="1">
    <source>
        <dbReference type="EMBL" id="TRZ32771.1"/>
    </source>
</evidence>
<dbReference type="Proteomes" id="UP000316316">
    <property type="component" value="Unassembled WGS sequence"/>
</dbReference>
<dbReference type="RefSeq" id="WP_060789472.1">
    <property type="nucleotide sequence ID" value="NZ_CP034169.1"/>
</dbReference>
<dbReference type="InterPro" id="IPR025827">
    <property type="entry name" value="Zn_ribbon_recom_dom"/>
</dbReference>
<dbReference type="Gene3D" id="3.90.1750.20">
    <property type="entry name" value="Putative Large Serine Recombinase, Chain B, Domain 2"/>
    <property type="match status" value="1"/>
</dbReference>
<dbReference type="GO" id="GO:0003677">
    <property type="term" value="F:DNA binding"/>
    <property type="evidence" value="ECO:0007669"/>
    <property type="project" value="InterPro"/>
</dbReference>
<dbReference type="Pfam" id="PF07508">
    <property type="entry name" value="Recombinase"/>
    <property type="match status" value="1"/>
</dbReference>
<dbReference type="PROSITE" id="PS51736">
    <property type="entry name" value="RECOMBINASES_3"/>
    <property type="match status" value="1"/>
</dbReference>
<dbReference type="InterPro" id="IPR011109">
    <property type="entry name" value="DNA_bind_recombinase_dom"/>
</dbReference>
<dbReference type="InterPro" id="IPR038109">
    <property type="entry name" value="DNA_bind_recomb_sf"/>
</dbReference>
<accession>A0A4V1ENX6</accession>
<sequence>MKESKLSPNQPQLLNRQQRRKLGVKVAVGYVRVSTDRQKNFGISLVTQETEIKEKAESLGYVFGQTYVDGGISGADIDHRLGMLQLLEDAAKGLFDAVIIYSVSRASRDLEDFLLIVSTLESYNIELISITEQLNEEGSSGNLTRNLFAIVAQFERERGSELTAEGMNTLAKEGRFTGGKMLGYKSGIDEQGRKTLLIVPEEAEIVKYIFSTFASGKGYLAIANDLNKRGVKTVKGNSFSADSIKTILKNQKYGGVIQYGKYRQWKKKRRRGLSNDVIVTDSIHEAIIEKELFEKVQERLETESIQPTWNHRGENLLTGILKCPRCSGPTAASNVTNTLKDGTKKKIRYYSCANFRRKGKAGSGCSANSIRADFIEKFVADRLVEIITVPGFLDVLVREINARIREEIKPLEQELAVLETTIQDISEKLESWKQFEAIANEFSEDINQRKEELTEQLIFSKQREREILSVLDHQDQLVEVTDVEKILKALKEMLEHAEKAVIKQVYRSFIEKVEFDPLNKEDVRITMRFDENVIQQLNQIYQEAVSNPMDTALFVLNRPFTLIV</sequence>
<reference evidence="1 2" key="1">
    <citation type="submission" date="2017-10" db="EMBL/GenBank/DDBJ databases">
        <title>FDA dAtabase for Regulatory Grade micrObial Sequences (FDA-ARGOS): Supporting development and validation of Infectious Disease Dx tests.</title>
        <authorList>
            <person name="Campos J."/>
            <person name="Goldberg B."/>
            <person name="Tallon L.J."/>
            <person name="Sadzewicz L."/>
            <person name="Sengamalay N."/>
            <person name="Ott S."/>
            <person name="Godinez A."/>
            <person name="Nagaraj S."/>
            <person name="Vyas G."/>
            <person name="Aluvathingal J."/>
            <person name="Nadendla S."/>
            <person name="Geyer C."/>
            <person name="Nandy P."/>
            <person name="Hobson J."/>
            <person name="Sichtig H."/>
        </authorList>
    </citation>
    <scope>NUCLEOTIDE SEQUENCE [LARGE SCALE GENOMIC DNA]</scope>
    <source>
        <strain evidence="1 2">FDAARGOS_185</strain>
    </source>
</reference>
<gene>
    <name evidence="1" type="ORF">AUF17_01200</name>
</gene>
<dbReference type="PANTHER" id="PTHR30461">
    <property type="entry name" value="DNA-INVERTASE FROM LAMBDOID PROPHAGE"/>
    <property type="match status" value="1"/>
</dbReference>